<evidence type="ECO:0000256" key="1">
    <source>
        <dbReference type="SAM" id="MobiDB-lite"/>
    </source>
</evidence>
<evidence type="ECO:0000313" key="3">
    <source>
        <dbReference type="Proteomes" id="UP001597511"/>
    </source>
</evidence>
<keyword evidence="3" id="KW-1185">Reference proteome</keyword>
<sequence length="91" mass="9959">MPAFPVPVETQWLPDTEGADAGGGAQHGTPEQPELQLIRALQLTAPFDPVLLCRFCPAVQVEKRPGIFCIFMITILLQHMTVHDGLQGVPR</sequence>
<protein>
    <submittedName>
        <fullName evidence="2">Uncharacterized protein</fullName>
    </submittedName>
</protein>
<feature type="region of interest" description="Disordered" evidence="1">
    <location>
        <begin position="1"/>
        <end position="31"/>
    </location>
</feature>
<organism evidence="2 3">
    <name type="scientific">Terrimonas rubra</name>
    <dbReference type="NCBI Taxonomy" id="1035890"/>
    <lineage>
        <taxon>Bacteria</taxon>
        <taxon>Pseudomonadati</taxon>
        <taxon>Bacteroidota</taxon>
        <taxon>Chitinophagia</taxon>
        <taxon>Chitinophagales</taxon>
        <taxon>Chitinophagaceae</taxon>
        <taxon>Terrimonas</taxon>
    </lineage>
</organism>
<reference evidence="3" key="1">
    <citation type="journal article" date="2019" name="Int. J. Syst. Evol. Microbiol.">
        <title>The Global Catalogue of Microorganisms (GCM) 10K type strain sequencing project: providing services to taxonomists for standard genome sequencing and annotation.</title>
        <authorList>
            <consortium name="The Broad Institute Genomics Platform"/>
            <consortium name="The Broad Institute Genome Sequencing Center for Infectious Disease"/>
            <person name="Wu L."/>
            <person name="Ma J."/>
        </authorList>
    </citation>
    <scope>NUCLEOTIDE SEQUENCE [LARGE SCALE GENOMIC DNA]</scope>
    <source>
        <strain evidence="3">KCTC 23299</strain>
    </source>
</reference>
<proteinExistence type="predicted"/>
<dbReference type="RefSeq" id="WP_386099774.1">
    <property type="nucleotide sequence ID" value="NZ_JBHUOZ010000003.1"/>
</dbReference>
<comment type="caution">
    <text evidence="2">The sequence shown here is derived from an EMBL/GenBank/DDBJ whole genome shotgun (WGS) entry which is preliminary data.</text>
</comment>
<dbReference type="Proteomes" id="UP001597511">
    <property type="component" value="Unassembled WGS sequence"/>
</dbReference>
<evidence type="ECO:0000313" key="2">
    <source>
        <dbReference type="EMBL" id="MFD2920773.1"/>
    </source>
</evidence>
<name>A0ABW6A627_9BACT</name>
<gene>
    <name evidence="2" type="ORF">ACFS6H_13695</name>
</gene>
<dbReference type="EMBL" id="JBHUOZ010000003">
    <property type="protein sequence ID" value="MFD2920773.1"/>
    <property type="molecule type" value="Genomic_DNA"/>
</dbReference>
<accession>A0ABW6A627</accession>